<keyword evidence="3" id="KW-1185">Reference proteome</keyword>
<dbReference type="Proteomes" id="UP000001520">
    <property type="component" value="Chromosome"/>
</dbReference>
<gene>
    <name evidence="2" type="ordered locus">DEFDS_0390</name>
</gene>
<proteinExistence type="inferred from homology"/>
<dbReference type="KEGG" id="ddf:DEFDS_0390"/>
<dbReference type="OrthoDB" id="9814740at2"/>
<dbReference type="SUPFAM" id="SSF143120">
    <property type="entry name" value="YefM-like"/>
    <property type="match status" value="1"/>
</dbReference>
<sequence>MIITANELKRRGVSLIDSLIKKFDEVIISVRGKQKYVVLDIDRYEKLRNSEIEIAYLNVVKDLENNRYHTDIESYIKNISK</sequence>
<evidence type="ECO:0000256" key="1">
    <source>
        <dbReference type="ARBA" id="ARBA00009981"/>
    </source>
</evidence>
<dbReference type="HOGENOM" id="CLU_190806_0_0_0"/>
<dbReference type="eggNOG" id="ENOG503302X">
    <property type="taxonomic scope" value="Bacteria"/>
</dbReference>
<reference evidence="2 3" key="1">
    <citation type="journal article" date="2010" name="DNA Res.">
        <title>Bacterial lifestyle in a deep-sea hydrothermal vent chimney revealed by the genome sequence of the thermophilic bacterium Deferribacter desulfuricans SSM1.</title>
        <authorList>
            <person name="Takaki Y."/>
            <person name="Shimamura S."/>
            <person name="Nakagawa S."/>
            <person name="Fukuhara Y."/>
            <person name="Horikawa H."/>
            <person name="Ankai A."/>
            <person name="Harada T."/>
            <person name="Hosoyama A."/>
            <person name="Oguchi A."/>
            <person name="Fukui S."/>
            <person name="Fujita N."/>
            <person name="Takami H."/>
            <person name="Takai K."/>
        </authorList>
    </citation>
    <scope>NUCLEOTIDE SEQUENCE [LARGE SCALE GENOMIC DNA]</scope>
    <source>
        <strain evidence="3">DSM 14783 / JCM 11476 / NBRC 101012 / SSM1</strain>
    </source>
</reference>
<dbReference type="EMBL" id="AP011529">
    <property type="protein sequence ID" value="BAI79884.1"/>
    <property type="molecule type" value="Genomic_DNA"/>
</dbReference>
<name>D3PBB1_DEFDS</name>
<dbReference type="RefSeq" id="WP_013007132.1">
    <property type="nucleotide sequence ID" value="NC_013939.1"/>
</dbReference>
<evidence type="ECO:0000313" key="2">
    <source>
        <dbReference type="EMBL" id="BAI79884.1"/>
    </source>
</evidence>
<dbReference type="NCBIfam" id="TIGR01552">
    <property type="entry name" value="phd_fam"/>
    <property type="match status" value="1"/>
</dbReference>
<dbReference type="InterPro" id="IPR036165">
    <property type="entry name" value="YefM-like_sf"/>
</dbReference>
<organism evidence="2 3">
    <name type="scientific">Deferribacter desulfuricans (strain DSM 14783 / JCM 11476 / NBRC 101012 / SSM1)</name>
    <dbReference type="NCBI Taxonomy" id="639282"/>
    <lineage>
        <taxon>Bacteria</taxon>
        <taxon>Pseudomonadati</taxon>
        <taxon>Deferribacterota</taxon>
        <taxon>Deferribacteres</taxon>
        <taxon>Deferribacterales</taxon>
        <taxon>Deferribacteraceae</taxon>
        <taxon>Deferribacter</taxon>
    </lineage>
</organism>
<comment type="similarity">
    <text evidence="1">Belongs to the phD/YefM antitoxin family.</text>
</comment>
<dbReference type="STRING" id="639282.DEFDS_0390"/>
<dbReference type="AlphaFoldDB" id="D3PBB1"/>
<accession>D3PBB1</accession>
<evidence type="ECO:0000313" key="3">
    <source>
        <dbReference type="Proteomes" id="UP000001520"/>
    </source>
</evidence>
<protein>
    <submittedName>
        <fullName evidence="2">Prevent-host-death family protein</fullName>
    </submittedName>
</protein>